<dbReference type="AlphaFoldDB" id="A0A6A5XCR5"/>
<evidence type="ECO:0000313" key="1">
    <source>
        <dbReference type="EMBL" id="KAF2010768.1"/>
    </source>
</evidence>
<accession>A0A6A5XCR5</accession>
<gene>
    <name evidence="1" type="ORF">BU24DRAFT_45626</name>
</gene>
<name>A0A6A5XCR5_9PLEO</name>
<protein>
    <submittedName>
        <fullName evidence="1">Uncharacterized protein</fullName>
    </submittedName>
</protein>
<evidence type="ECO:0000313" key="2">
    <source>
        <dbReference type="Proteomes" id="UP000799778"/>
    </source>
</evidence>
<sequence length="59" mass="6833">MRDVWHNARANDIMFFPKTPSSCNLFLSNLRVPLAKGRYNRLTVYPFVTKSCRAATISR</sequence>
<dbReference type="GeneID" id="54288823"/>
<dbReference type="RefSeq" id="XP_033379107.1">
    <property type="nucleotide sequence ID" value="XM_033531426.1"/>
</dbReference>
<reference evidence="1" key="1">
    <citation type="journal article" date="2020" name="Stud. Mycol.">
        <title>101 Dothideomycetes genomes: a test case for predicting lifestyles and emergence of pathogens.</title>
        <authorList>
            <person name="Haridas S."/>
            <person name="Albert R."/>
            <person name="Binder M."/>
            <person name="Bloem J."/>
            <person name="Labutti K."/>
            <person name="Salamov A."/>
            <person name="Andreopoulos B."/>
            <person name="Baker S."/>
            <person name="Barry K."/>
            <person name="Bills G."/>
            <person name="Bluhm B."/>
            <person name="Cannon C."/>
            <person name="Castanera R."/>
            <person name="Culley D."/>
            <person name="Daum C."/>
            <person name="Ezra D."/>
            <person name="Gonzalez J."/>
            <person name="Henrissat B."/>
            <person name="Kuo A."/>
            <person name="Liang C."/>
            <person name="Lipzen A."/>
            <person name="Lutzoni F."/>
            <person name="Magnuson J."/>
            <person name="Mondo S."/>
            <person name="Nolan M."/>
            <person name="Ohm R."/>
            <person name="Pangilinan J."/>
            <person name="Park H.-J."/>
            <person name="Ramirez L."/>
            <person name="Alfaro M."/>
            <person name="Sun H."/>
            <person name="Tritt A."/>
            <person name="Yoshinaga Y."/>
            <person name="Zwiers L.-H."/>
            <person name="Turgeon B."/>
            <person name="Goodwin S."/>
            <person name="Spatafora J."/>
            <person name="Crous P."/>
            <person name="Grigoriev I."/>
        </authorList>
    </citation>
    <scope>NUCLEOTIDE SEQUENCE</scope>
    <source>
        <strain evidence="1">CBS 175.79</strain>
    </source>
</reference>
<dbReference type="Proteomes" id="UP000799778">
    <property type="component" value="Unassembled WGS sequence"/>
</dbReference>
<dbReference type="EMBL" id="ML978075">
    <property type="protein sequence ID" value="KAF2010768.1"/>
    <property type="molecule type" value="Genomic_DNA"/>
</dbReference>
<proteinExistence type="predicted"/>
<organism evidence="1 2">
    <name type="scientific">Aaosphaeria arxii CBS 175.79</name>
    <dbReference type="NCBI Taxonomy" id="1450172"/>
    <lineage>
        <taxon>Eukaryota</taxon>
        <taxon>Fungi</taxon>
        <taxon>Dikarya</taxon>
        <taxon>Ascomycota</taxon>
        <taxon>Pezizomycotina</taxon>
        <taxon>Dothideomycetes</taxon>
        <taxon>Pleosporomycetidae</taxon>
        <taxon>Pleosporales</taxon>
        <taxon>Pleosporales incertae sedis</taxon>
        <taxon>Aaosphaeria</taxon>
    </lineage>
</organism>
<keyword evidence="2" id="KW-1185">Reference proteome</keyword>